<evidence type="ECO:0000256" key="5">
    <source>
        <dbReference type="ARBA" id="ARBA00023284"/>
    </source>
</evidence>
<evidence type="ECO:0000259" key="6">
    <source>
        <dbReference type="Pfam" id="PF13098"/>
    </source>
</evidence>
<keyword evidence="8" id="KW-1185">Reference proteome</keyword>
<keyword evidence="3" id="KW-0560">Oxidoreductase</keyword>
<dbReference type="PANTHER" id="PTHR47834">
    <property type="entry name" value="THIOREDOXIN-LIKE PROTEIN CITRX, CHLOROPLASTIC"/>
    <property type="match status" value="1"/>
</dbReference>
<evidence type="ECO:0000256" key="3">
    <source>
        <dbReference type="ARBA" id="ARBA00023002"/>
    </source>
</evidence>
<dbReference type="CDD" id="cd02947">
    <property type="entry name" value="TRX_family"/>
    <property type="match status" value="1"/>
</dbReference>
<proteinExistence type="predicted"/>
<dbReference type="GO" id="GO:0009657">
    <property type="term" value="P:plastid organization"/>
    <property type="evidence" value="ECO:0007669"/>
    <property type="project" value="TreeGrafter"/>
</dbReference>
<gene>
    <name evidence="7" type="ORF">DKX38_000203</name>
</gene>
<evidence type="ECO:0000256" key="2">
    <source>
        <dbReference type="ARBA" id="ARBA00022982"/>
    </source>
</evidence>
<keyword evidence="5" id="KW-0676">Redox-active center</keyword>
<dbReference type="InterPro" id="IPR036249">
    <property type="entry name" value="Thioredoxin-like_sf"/>
</dbReference>
<keyword evidence="2" id="KW-0249">Electron transport</keyword>
<dbReference type="SUPFAM" id="SSF52833">
    <property type="entry name" value="Thioredoxin-like"/>
    <property type="match status" value="1"/>
</dbReference>
<dbReference type="AlphaFoldDB" id="A0A5N5P0R9"/>
<comment type="caution">
    <text evidence="7">The sequence shown here is derived from an EMBL/GenBank/DDBJ whole genome shotgun (WGS) entry which is preliminary data.</text>
</comment>
<evidence type="ECO:0000256" key="4">
    <source>
        <dbReference type="ARBA" id="ARBA00023157"/>
    </source>
</evidence>
<dbReference type="GO" id="GO:0015035">
    <property type="term" value="F:protein-disulfide reductase activity"/>
    <property type="evidence" value="ECO:0007669"/>
    <property type="project" value="InterPro"/>
</dbReference>
<reference evidence="8" key="1">
    <citation type="journal article" date="2019" name="Gigascience">
        <title>De novo genome assembly of the endangered Acer yangbiense, a plant species with extremely small populations endemic to Yunnan Province, China.</title>
        <authorList>
            <person name="Yang J."/>
            <person name="Wariss H.M."/>
            <person name="Tao L."/>
            <person name="Zhang R."/>
            <person name="Yun Q."/>
            <person name="Hollingsworth P."/>
            <person name="Dao Z."/>
            <person name="Luo G."/>
            <person name="Guo H."/>
            <person name="Ma Y."/>
            <person name="Sun W."/>
        </authorList>
    </citation>
    <scope>NUCLEOTIDE SEQUENCE [LARGE SCALE GENOMIC DNA]</scope>
    <source>
        <strain evidence="8">cv. br00</strain>
    </source>
</reference>
<dbReference type="PRINTS" id="PR00421">
    <property type="entry name" value="THIOREDOXIN"/>
</dbReference>
<keyword evidence="4" id="KW-1015">Disulfide bond</keyword>
<keyword evidence="1" id="KW-0813">Transport</keyword>
<dbReference type="Proteomes" id="UP000326939">
    <property type="component" value="Chromosome 1"/>
</dbReference>
<dbReference type="Pfam" id="PF13098">
    <property type="entry name" value="Thioredoxin_2"/>
    <property type="match status" value="1"/>
</dbReference>
<dbReference type="InterPro" id="IPR044182">
    <property type="entry name" value="CITRX"/>
</dbReference>
<evidence type="ECO:0000313" key="8">
    <source>
        <dbReference type="Proteomes" id="UP000326939"/>
    </source>
</evidence>
<feature type="domain" description="Thioredoxin-like fold" evidence="6">
    <location>
        <begin position="95"/>
        <end position="254"/>
    </location>
</feature>
<organism evidence="7 8">
    <name type="scientific">Salix brachista</name>
    <dbReference type="NCBI Taxonomy" id="2182728"/>
    <lineage>
        <taxon>Eukaryota</taxon>
        <taxon>Viridiplantae</taxon>
        <taxon>Streptophyta</taxon>
        <taxon>Embryophyta</taxon>
        <taxon>Tracheophyta</taxon>
        <taxon>Spermatophyta</taxon>
        <taxon>Magnoliopsida</taxon>
        <taxon>eudicotyledons</taxon>
        <taxon>Gunneridae</taxon>
        <taxon>Pentapetalae</taxon>
        <taxon>rosids</taxon>
        <taxon>fabids</taxon>
        <taxon>Malpighiales</taxon>
        <taxon>Salicaceae</taxon>
        <taxon>Saliceae</taxon>
        <taxon>Salix</taxon>
    </lineage>
</organism>
<evidence type="ECO:0000256" key="1">
    <source>
        <dbReference type="ARBA" id="ARBA00022448"/>
    </source>
</evidence>
<dbReference type="Gene3D" id="3.40.30.10">
    <property type="entry name" value="Glutaredoxin"/>
    <property type="match status" value="2"/>
</dbReference>
<sequence length="260" mass="30082">MALLQAYSLHVRTLPSTFKSHSFAPRLSFPKSSFKTSQESSLFSITSTPKNIPFSLSTQQRRLLCRPPQGKYIREDYLVKKMSAEEIQELVKGERNVPLVIDFYATWCGPCVLMAQELEMVDMVPKLVFPFVKMPIYRRDWMEHIGFDLHIVEDAETLKIYMVLNLHAHNELARKALTRFATTYLNLEVRFAAESLAVEYESNVMIVKVDTDDEYEFAQDMQVRGLPTLFFISPEPSKDAIRTEGLIPLQMMRDIINNEM</sequence>
<dbReference type="PROSITE" id="PS00194">
    <property type="entry name" value="THIOREDOXIN_1"/>
    <property type="match status" value="1"/>
</dbReference>
<name>A0A5N5P0R9_9ROSI</name>
<dbReference type="GO" id="GO:0045454">
    <property type="term" value="P:cell redox homeostasis"/>
    <property type="evidence" value="ECO:0007669"/>
    <property type="project" value="InterPro"/>
</dbReference>
<dbReference type="EMBL" id="VDCV01000001">
    <property type="protein sequence ID" value="KAB5573009.1"/>
    <property type="molecule type" value="Genomic_DNA"/>
</dbReference>
<accession>A0A5N5P0R9</accession>
<dbReference type="InterPro" id="IPR017937">
    <property type="entry name" value="Thioredoxin_CS"/>
</dbReference>
<dbReference type="GO" id="GO:0009579">
    <property type="term" value="C:thylakoid"/>
    <property type="evidence" value="ECO:0007669"/>
    <property type="project" value="TreeGrafter"/>
</dbReference>
<dbReference type="InterPro" id="IPR012336">
    <property type="entry name" value="Thioredoxin-like_fold"/>
</dbReference>
<protein>
    <recommendedName>
        <fullName evidence="6">Thioredoxin-like fold domain-containing protein</fullName>
    </recommendedName>
</protein>
<evidence type="ECO:0000313" key="7">
    <source>
        <dbReference type="EMBL" id="KAB5573009.1"/>
    </source>
</evidence>
<dbReference type="PANTHER" id="PTHR47834:SF2">
    <property type="entry name" value="THIOREDOXIN-LIKE PROTEIN CITRX, CHLOROPLASTIC"/>
    <property type="match status" value="1"/>
</dbReference>